<comment type="caution">
    <text evidence="2">The sequence shown here is derived from an EMBL/GenBank/DDBJ whole genome shotgun (WGS) entry which is preliminary data.</text>
</comment>
<organism evidence="2 3">
    <name type="scientific">candidate division WWE3 bacterium RIFCSPHIGHO2_02_FULL_38_14</name>
    <dbReference type="NCBI Taxonomy" id="1802620"/>
    <lineage>
        <taxon>Bacteria</taxon>
        <taxon>Katanobacteria</taxon>
    </lineage>
</organism>
<evidence type="ECO:0000256" key="1">
    <source>
        <dbReference type="SAM" id="Phobius"/>
    </source>
</evidence>
<name>A0A1F4VAB8_UNCKA</name>
<feature type="transmembrane region" description="Helical" evidence="1">
    <location>
        <begin position="6"/>
        <end position="25"/>
    </location>
</feature>
<dbReference type="STRING" id="1802620.A3D91_05005"/>
<feature type="transmembrane region" description="Helical" evidence="1">
    <location>
        <begin position="37"/>
        <end position="54"/>
    </location>
</feature>
<dbReference type="Proteomes" id="UP000178127">
    <property type="component" value="Unassembled WGS sequence"/>
</dbReference>
<feature type="transmembrane region" description="Helical" evidence="1">
    <location>
        <begin position="109"/>
        <end position="130"/>
    </location>
</feature>
<evidence type="ECO:0000313" key="2">
    <source>
        <dbReference type="EMBL" id="OGC54088.1"/>
    </source>
</evidence>
<evidence type="ECO:0000313" key="3">
    <source>
        <dbReference type="Proteomes" id="UP000178127"/>
    </source>
</evidence>
<keyword evidence="1" id="KW-1133">Transmembrane helix</keyword>
<keyword evidence="1" id="KW-0812">Transmembrane</keyword>
<gene>
    <name evidence="2" type="ORF">A3D91_05005</name>
</gene>
<keyword evidence="1" id="KW-0472">Membrane</keyword>
<protein>
    <recommendedName>
        <fullName evidence="4">Membrane-bound metal-dependent hydrolase</fullName>
    </recommendedName>
</protein>
<dbReference type="AlphaFoldDB" id="A0A1F4VAB8"/>
<reference evidence="2 3" key="1">
    <citation type="journal article" date="2016" name="Nat. Commun.">
        <title>Thousands of microbial genomes shed light on interconnected biogeochemical processes in an aquifer system.</title>
        <authorList>
            <person name="Anantharaman K."/>
            <person name="Brown C.T."/>
            <person name="Hug L.A."/>
            <person name="Sharon I."/>
            <person name="Castelle C.J."/>
            <person name="Probst A.J."/>
            <person name="Thomas B.C."/>
            <person name="Singh A."/>
            <person name="Wilkins M.J."/>
            <person name="Karaoz U."/>
            <person name="Brodie E.L."/>
            <person name="Williams K.H."/>
            <person name="Hubbard S.S."/>
            <person name="Banfield J.F."/>
        </authorList>
    </citation>
    <scope>NUCLEOTIDE SEQUENCE [LARGE SCALE GENOMIC DNA]</scope>
</reference>
<sequence length="153" mass="17945">MYLIVHEIGHFLFYISVILSILILFRKTGKILFSPKYLIISLIATLLIDLDHFIDYFKYYGLLFNFEDFALGTHFAQSGKVYVFLHSWELLLLLLIIGFYLIKKKNNYLLMIITLGMLSHVFYDTAYYGFSIEAYSLIYRAAGNFDIAIFRGF</sequence>
<evidence type="ECO:0008006" key="4">
    <source>
        <dbReference type="Google" id="ProtNLM"/>
    </source>
</evidence>
<dbReference type="EMBL" id="MEVD01000006">
    <property type="protein sequence ID" value="OGC54088.1"/>
    <property type="molecule type" value="Genomic_DNA"/>
</dbReference>
<proteinExistence type="predicted"/>
<feature type="transmembrane region" description="Helical" evidence="1">
    <location>
        <begin position="81"/>
        <end position="102"/>
    </location>
</feature>
<accession>A0A1F4VAB8</accession>